<dbReference type="GeneID" id="31221522"/>
<sequence length="82" mass="8634">MEFPGFGISDPTDRHPMLAAPRAVRALLDGLGLQQADVVGNSMGGVVALQLAIGKPELFRRARRAAAPAGVPGDFRELLLRG</sequence>
<comment type="caution">
    <text evidence="2">The sequence shown here is derived from an EMBL/GenBank/DDBJ whole genome shotgun (WGS) entry which is preliminary data.</text>
</comment>
<dbReference type="InterPro" id="IPR029058">
    <property type="entry name" value="AB_hydrolase_fold"/>
</dbReference>
<evidence type="ECO:0000313" key="4">
    <source>
        <dbReference type="Proteomes" id="UP001272987"/>
    </source>
</evidence>
<feature type="domain" description="AB hydrolase-1" evidence="1">
    <location>
        <begin position="3"/>
        <end position="61"/>
    </location>
</feature>
<evidence type="ECO:0000313" key="5">
    <source>
        <dbReference type="Proteomes" id="UP001282288"/>
    </source>
</evidence>
<gene>
    <name evidence="2" type="ORF">PV399_30730</name>
    <name evidence="3" type="ORF">PV666_28230</name>
</gene>
<dbReference type="GO" id="GO:0016787">
    <property type="term" value="F:hydrolase activity"/>
    <property type="evidence" value="ECO:0007669"/>
    <property type="project" value="UniProtKB-KW"/>
</dbReference>
<dbReference type="SUPFAM" id="SSF53474">
    <property type="entry name" value="alpha/beta-Hydrolases"/>
    <property type="match status" value="1"/>
</dbReference>
<dbReference type="InterPro" id="IPR000073">
    <property type="entry name" value="AB_hydrolase_1"/>
</dbReference>
<name>A0AAP6BG26_9ACTN</name>
<dbReference type="EMBL" id="JARAWC010000027">
    <property type="protein sequence ID" value="MDX2964062.1"/>
    <property type="molecule type" value="Genomic_DNA"/>
</dbReference>
<dbReference type="Proteomes" id="UP001272987">
    <property type="component" value="Unassembled WGS sequence"/>
</dbReference>
<proteinExistence type="predicted"/>
<evidence type="ECO:0000259" key="1">
    <source>
        <dbReference type="Pfam" id="PF00561"/>
    </source>
</evidence>
<dbReference type="EMBL" id="JARAWP010000017">
    <property type="protein sequence ID" value="MDX3021753.1"/>
    <property type="molecule type" value="Genomic_DNA"/>
</dbReference>
<evidence type="ECO:0000313" key="2">
    <source>
        <dbReference type="EMBL" id="MDX2964062.1"/>
    </source>
</evidence>
<protein>
    <submittedName>
        <fullName evidence="2">Alpha/beta fold hydrolase</fullName>
    </submittedName>
</protein>
<organism evidence="2 5">
    <name type="scientific">Streptomyces acidiscabies</name>
    <dbReference type="NCBI Taxonomy" id="42234"/>
    <lineage>
        <taxon>Bacteria</taxon>
        <taxon>Bacillati</taxon>
        <taxon>Actinomycetota</taxon>
        <taxon>Actinomycetes</taxon>
        <taxon>Kitasatosporales</taxon>
        <taxon>Streptomycetaceae</taxon>
        <taxon>Streptomyces</taxon>
    </lineage>
</organism>
<evidence type="ECO:0000313" key="3">
    <source>
        <dbReference type="EMBL" id="MDX3021753.1"/>
    </source>
</evidence>
<keyword evidence="2" id="KW-0378">Hydrolase</keyword>
<dbReference type="AlphaFoldDB" id="A0AAP6BG26"/>
<dbReference type="Proteomes" id="UP001282288">
    <property type="component" value="Unassembled WGS sequence"/>
</dbReference>
<dbReference type="RefSeq" id="WP_231885298.1">
    <property type="nucleotide sequence ID" value="NZ_JAGJBY010000001.1"/>
</dbReference>
<reference evidence="2 4" key="1">
    <citation type="journal article" date="2023" name="Microb. Genom.">
        <title>Mesoterricola silvestris gen. nov., sp. nov., Mesoterricola sediminis sp. nov., Geothrix oryzae sp. nov., Geothrix edaphica sp. nov., Geothrix rubra sp. nov., and Geothrix limicola sp. nov., six novel members of Acidobacteriota isolated from soils.</title>
        <authorList>
            <person name="Weisberg A.J."/>
            <person name="Pearce E."/>
            <person name="Kramer C.G."/>
            <person name="Chang J.H."/>
            <person name="Clarke C.R."/>
        </authorList>
    </citation>
    <scope>NUCLEOTIDE SEQUENCE</scope>
    <source>
        <strain evidence="3 4">NB05-1H</strain>
        <strain evidence="2">NRRL_B-16521</strain>
    </source>
</reference>
<dbReference type="Pfam" id="PF00561">
    <property type="entry name" value="Abhydrolase_1"/>
    <property type="match status" value="1"/>
</dbReference>
<keyword evidence="4" id="KW-1185">Reference proteome</keyword>
<dbReference type="Gene3D" id="3.40.50.1820">
    <property type="entry name" value="alpha/beta hydrolase"/>
    <property type="match status" value="1"/>
</dbReference>
<accession>A0AAP6BG26</accession>